<dbReference type="InterPro" id="IPR003021">
    <property type="entry name" value="Rad1_Rec1_Rad17"/>
</dbReference>
<dbReference type="Proteomes" id="UP000013776">
    <property type="component" value="Unassembled WGS sequence"/>
</dbReference>
<dbReference type="PRINTS" id="PR01245">
    <property type="entry name" value="RAD1REC1"/>
</dbReference>
<dbReference type="PANTHER" id="PTHR10870:SF0">
    <property type="entry name" value="CELL CYCLE CHECKPOINT PROTEIN RAD1"/>
    <property type="match status" value="1"/>
</dbReference>
<keyword evidence="7" id="KW-0378">Hydrolase</keyword>
<dbReference type="AlphaFoldDB" id="R4XDD1"/>
<dbReference type="STRING" id="1097556.R4XDD1"/>
<dbReference type="GO" id="GO:0030896">
    <property type="term" value="C:checkpoint clamp complex"/>
    <property type="evidence" value="ECO:0007669"/>
    <property type="project" value="TreeGrafter"/>
</dbReference>
<protein>
    <submittedName>
        <fullName evidence="7">DNA repair exonuclease rad1</fullName>
    </submittedName>
</protein>
<evidence type="ECO:0000256" key="4">
    <source>
        <dbReference type="ARBA" id="ARBA00023204"/>
    </source>
</evidence>
<dbReference type="EMBL" id="CAHR02000162">
    <property type="protein sequence ID" value="CCG83615.1"/>
    <property type="molecule type" value="Genomic_DNA"/>
</dbReference>
<keyword evidence="8" id="KW-1185">Reference proteome</keyword>
<comment type="caution">
    <text evidence="7">The sequence shown here is derived from an EMBL/GenBank/DDBJ whole genome shotgun (WGS) entry which is preliminary data.</text>
</comment>
<dbReference type="Pfam" id="PF02144">
    <property type="entry name" value="Rad1"/>
    <property type="match status" value="1"/>
</dbReference>
<comment type="similarity">
    <text evidence="2">Belongs to the rad1 family.</text>
</comment>
<evidence type="ECO:0000256" key="1">
    <source>
        <dbReference type="ARBA" id="ARBA00004123"/>
    </source>
</evidence>
<name>R4XDD1_TAPDE</name>
<sequence>MELLSIYNPVKEMNAFGQSTNVLRMGGTLRLTYAEYGSSLDMILEENGVVTTCSLTTYEPDDLSHIELEPDPVPNKLIMKAEWLSDAISELDGNGGDTLTIRQSPNRPFFRLSVKGLLGSAQMDYPNDRSVIETFQCRMDVKNSYKFSMIRTSLKAMAAAEKVSMRTDDLGTIALQFMIGVGEGRYSFVEFKALALSEDDEEAGQEDEEAPEYTNGADQTIDF</sequence>
<organism evidence="7 8">
    <name type="scientific">Taphrina deformans (strain PYCC 5710 / ATCC 11124 / CBS 356.35 / IMI 108563 / JCM 9778 / NBRC 8474)</name>
    <name type="common">Peach leaf curl fungus</name>
    <name type="synonym">Lalaria deformans</name>
    <dbReference type="NCBI Taxonomy" id="1097556"/>
    <lineage>
        <taxon>Eukaryota</taxon>
        <taxon>Fungi</taxon>
        <taxon>Dikarya</taxon>
        <taxon>Ascomycota</taxon>
        <taxon>Taphrinomycotina</taxon>
        <taxon>Taphrinomycetes</taxon>
        <taxon>Taphrinales</taxon>
        <taxon>Taphrinaceae</taxon>
        <taxon>Taphrina</taxon>
    </lineage>
</organism>
<dbReference type="GO" id="GO:0000077">
    <property type="term" value="P:DNA damage checkpoint signaling"/>
    <property type="evidence" value="ECO:0007669"/>
    <property type="project" value="InterPro"/>
</dbReference>
<dbReference type="Gene3D" id="3.70.10.10">
    <property type="match status" value="1"/>
</dbReference>
<dbReference type="VEuPathDB" id="FungiDB:TAPDE_003934"/>
<feature type="region of interest" description="Disordered" evidence="6">
    <location>
        <begin position="198"/>
        <end position="223"/>
    </location>
</feature>
<evidence type="ECO:0000256" key="5">
    <source>
        <dbReference type="ARBA" id="ARBA00023242"/>
    </source>
</evidence>
<dbReference type="eggNOG" id="KOG3194">
    <property type="taxonomic scope" value="Eukaryota"/>
</dbReference>
<accession>R4XDD1</accession>
<keyword evidence="5" id="KW-0539">Nucleus</keyword>
<keyword evidence="7" id="KW-0540">Nuclease</keyword>
<dbReference type="GO" id="GO:0006281">
    <property type="term" value="P:DNA repair"/>
    <property type="evidence" value="ECO:0007669"/>
    <property type="project" value="UniProtKB-KW"/>
</dbReference>
<evidence type="ECO:0000256" key="2">
    <source>
        <dbReference type="ARBA" id="ARBA00010991"/>
    </source>
</evidence>
<dbReference type="OrthoDB" id="337581at2759"/>
<dbReference type="PRINTS" id="PR01246">
    <property type="entry name" value="RAD1REPAIR"/>
</dbReference>
<reference evidence="7 8" key="1">
    <citation type="journal article" date="2013" name="MBio">
        <title>Genome sequencing of the plant pathogen Taphrina deformans, the causal agent of peach leaf curl.</title>
        <authorList>
            <person name="Cisse O.H."/>
            <person name="Almeida J.M.G.C.F."/>
            <person name="Fonseca A."/>
            <person name="Kumar A.A."/>
            <person name="Salojaervi J."/>
            <person name="Overmyer K."/>
            <person name="Hauser P.M."/>
            <person name="Pagni M."/>
        </authorList>
    </citation>
    <scope>NUCLEOTIDE SEQUENCE [LARGE SCALE GENOMIC DNA]</scope>
    <source>
        <strain evidence="8">PYCC 5710 / ATCC 11124 / CBS 356.35 / IMI 108563 / JCM 9778 / NBRC 8474</strain>
    </source>
</reference>
<dbReference type="InterPro" id="IPR046938">
    <property type="entry name" value="DNA_clamp_sf"/>
</dbReference>
<keyword evidence="3" id="KW-0227">DNA damage</keyword>
<dbReference type="InterPro" id="IPR003011">
    <property type="entry name" value="Cell_cycle_checkpoint_Rad1"/>
</dbReference>
<dbReference type="PANTHER" id="PTHR10870">
    <property type="entry name" value="CELL CYCLE CHECKPOINT PROTEIN RAD1"/>
    <property type="match status" value="1"/>
</dbReference>
<evidence type="ECO:0000256" key="3">
    <source>
        <dbReference type="ARBA" id="ARBA00022763"/>
    </source>
</evidence>
<dbReference type="SUPFAM" id="SSF55979">
    <property type="entry name" value="DNA clamp"/>
    <property type="match status" value="1"/>
</dbReference>
<gene>
    <name evidence="7" type="ORF">TAPDE_003934</name>
</gene>
<proteinExistence type="inferred from homology"/>
<evidence type="ECO:0000313" key="7">
    <source>
        <dbReference type="EMBL" id="CCG83615.1"/>
    </source>
</evidence>
<evidence type="ECO:0000256" key="6">
    <source>
        <dbReference type="SAM" id="MobiDB-lite"/>
    </source>
</evidence>
<keyword evidence="4" id="KW-0234">DNA repair</keyword>
<feature type="compositionally biased region" description="Acidic residues" evidence="6">
    <location>
        <begin position="198"/>
        <end position="211"/>
    </location>
</feature>
<dbReference type="GO" id="GO:0004527">
    <property type="term" value="F:exonuclease activity"/>
    <property type="evidence" value="ECO:0007669"/>
    <property type="project" value="UniProtKB-KW"/>
</dbReference>
<evidence type="ECO:0000313" key="8">
    <source>
        <dbReference type="Proteomes" id="UP000013776"/>
    </source>
</evidence>
<comment type="subcellular location">
    <subcellularLocation>
        <location evidence="1">Nucleus</location>
    </subcellularLocation>
</comment>
<keyword evidence="7" id="KW-0269">Exonuclease</keyword>